<dbReference type="PANTHER" id="PTHR12526">
    <property type="entry name" value="GLYCOSYLTRANSFERASE"/>
    <property type="match status" value="1"/>
</dbReference>
<gene>
    <name evidence="2" type="primary">bshA_2</name>
    <name evidence="2" type="ORF">PAECIP111894_04168</name>
</gene>
<feature type="domain" description="Glycosyl transferase family 1" evidence="1">
    <location>
        <begin position="229"/>
        <end position="381"/>
    </location>
</feature>
<dbReference type="EC" id="2.4.1.-" evidence="2"/>
<keyword evidence="2" id="KW-0328">Glycosyltransferase</keyword>
<dbReference type="Pfam" id="PF00534">
    <property type="entry name" value="Glycos_transf_1"/>
    <property type="match status" value="1"/>
</dbReference>
<protein>
    <submittedName>
        <fullName evidence="2">N-acetyl-alpha-D-glucosaminyl L-malate synthase</fullName>
        <ecNumber evidence="2">2.4.1.-</ecNumber>
    </submittedName>
</protein>
<reference evidence="2" key="1">
    <citation type="submission" date="2021-12" db="EMBL/GenBank/DDBJ databases">
        <authorList>
            <person name="Criscuolo A."/>
        </authorList>
    </citation>
    <scope>NUCLEOTIDE SEQUENCE</scope>
    <source>
        <strain evidence="2">CIP111894</strain>
    </source>
</reference>
<name>A0ABM9BG21_9BACL</name>
<evidence type="ECO:0000313" key="2">
    <source>
        <dbReference type="EMBL" id="CAH1057995.1"/>
    </source>
</evidence>
<keyword evidence="2" id="KW-0808">Transferase</keyword>
<dbReference type="EMBL" id="CAKMAB010000027">
    <property type="protein sequence ID" value="CAH1057995.1"/>
    <property type="molecule type" value="Genomic_DNA"/>
</dbReference>
<evidence type="ECO:0000259" key="1">
    <source>
        <dbReference type="Pfam" id="PF00534"/>
    </source>
</evidence>
<comment type="caution">
    <text evidence="2">The sequence shown here is derived from an EMBL/GenBank/DDBJ whole genome shotgun (WGS) entry which is preliminary data.</text>
</comment>
<dbReference type="RefSeq" id="WP_234539197.1">
    <property type="nucleotide sequence ID" value="NZ_CAKMAB010000027.1"/>
</dbReference>
<sequence length="412" mass="47017">MDNLKVLQVNVVYKNGSTGKITSDIHEELKSRGHESIVCYGRGESINEKSVYKTCGEMYAHLNHSMARLTGVMYGGCFYSTYKLISVIKKEKPDIVHLQCINGYFVNIYRLVTWLKNNHIKTVVTLHAEFMYTGGCGHSLSCDKWRKNEGCGHCPRLRSETQSLFFDRTKTMWHRMKKAFDGFDENIIITSVSPWLMDRAKQSPILGDKEHTVVMNGLDTENVFYPCDSEELRQEHGINDEKIIFHATPKFSVDRNHIKGGYYVLELAKRLNQNIKIIVAGSFDETVSYPENMIMLGKVTDQGLLARYYSLADVSLLTSQRETFSMVTAESLCCGTPVVGFKAGAPEQIALEEFSRFVNHGDIDSLQKEIMSFLNKQFDNKDIAIKSQCYSKATMTNNYQTVYNSLYKRFSQ</sequence>
<evidence type="ECO:0000313" key="3">
    <source>
        <dbReference type="Proteomes" id="UP000838749"/>
    </source>
</evidence>
<proteinExistence type="predicted"/>
<dbReference type="Proteomes" id="UP000838749">
    <property type="component" value="Unassembled WGS sequence"/>
</dbReference>
<dbReference type="SUPFAM" id="SSF53756">
    <property type="entry name" value="UDP-Glycosyltransferase/glycogen phosphorylase"/>
    <property type="match status" value="1"/>
</dbReference>
<keyword evidence="3" id="KW-1185">Reference proteome</keyword>
<dbReference type="Gene3D" id="3.40.50.2000">
    <property type="entry name" value="Glycogen Phosphorylase B"/>
    <property type="match status" value="2"/>
</dbReference>
<organism evidence="2 3">
    <name type="scientific">Paenibacillus pseudetheri</name>
    <dbReference type="NCBI Taxonomy" id="2897682"/>
    <lineage>
        <taxon>Bacteria</taxon>
        <taxon>Bacillati</taxon>
        <taxon>Bacillota</taxon>
        <taxon>Bacilli</taxon>
        <taxon>Bacillales</taxon>
        <taxon>Paenibacillaceae</taxon>
        <taxon>Paenibacillus</taxon>
    </lineage>
</organism>
<dbReference type="PANTHER" id="PTHR12526:SF637">
    <property type="entry name" value="GLYCOSYLTRANSFERASE EPSF-RELATED"/>
    <property type="match status" value="1"/>
</dbReference>
<dbReference type="GO" id="GO:0016757">
    <property type="term" value="F:glycosyltransferase activity"/>
    <property type="evidence" value="ECO:0007669"/>
    <property type="project" value="UniProtKB-KW"/>
</dbReference>
<dbReference type="InterPro" id="IPR001296">
    <property type="entry name" value="Glyco_trans_1"/>
</dbReference>
<accession>A0ABM9BG21</accession>